<feature type="region of interest" description="Disordered" evidence="5">
    <location>
        <begin position="471"/>
        <end position="494"/>
    </location>
</feature>
<gene>
    <name evidence="7" type="ORF">D9613_002920</name>
</gene>
<organism evidence="7 8">
    <name type="scientific">Agrocybe pediades</name>
    <dbReference type="NCBI Taxonomy" id="84607"/>
    <lineage>
        <taxon>Eukaryota</taxon>
        <taxon>Fungi</taxon>
        <taxon>Dikarya</taxon>
        <taxon>Basidiomycota</taxon>
        <taxon>Agaricomycotina</taxon>
        <taxon>Agaricomycetes</taxon>
        <taxon>Agaricomycetidae</taxon>
        <taxon>Agaricales</taxon>
        <taxon>Agaricineae</taxon>
        <taxon>Strophariaceae</taxon>
        <taxon>Agrocybe</taxon>
    </lineage>
</organism>
<feature type="region of interest" description="Disordered" evidence="5">
    <location>
        <begin position="690"/>
        <end position="723"/>
    </location>
</feature>
<feature type="compositionally biased region" description="Low complexity" evidence="5">
    <location>
        <begin position="711"/>
        <end position="723"/>
    </location>
</feature>
<keyword evidence="3" id="KW-0238">DNA-binding</keyword>
<evidence type="ECO:0000313" key="8">
    <source>
        <dbReference type="Proteomes" id="UP000521872"/>
    </source>
</evidence>
<comment type="caution">
    <text evidence="7">The sequence shown here is derived from an EMBL/GenBank/DDBJ whole genome shotgun (WGS) entry which is preliminary data.</text>
</comment>
<evidence type="ECO:0000256" key="4">
    <source>
        <dbReference type="ARBA" id="ARBA00023242"/>
    </source>
</evidence>
<dbReference type="SMART" id="SM00066">
    <property type="entry name" value="GAL4"/>
    <property type="match status" value="1"/>
</dbReference>
<protein>
    <recommendedName>
        <fullName evidence="6">Zn(2)-C6 fungal-type domain-containing protein</fullName>
    </recommendedName>
</protein>
<feature type="compositionally biased region" description="Low complexity" evidence="5">
    <location>
        <begin position="1"/>
        <end position="22"/>
    </location>
</feature>
<dbReference type="Pfam" id="PF00172">
    <property type="entry name" value="Zn_clus"/>
    <property type="match status" value="1"/>
</dbReference>
<comment type="subcellular location">
    <subcellularLocation>
        <location evidence="1">Nucleus</location>
    </subcellularLocation>
</comment>
<dbReference type="AlphaFoldDB" id="A0A8H4QQX9"/>
<keyword evidence="2" id="KW-0479">Metal-binding</keyword>
<accession>A0A8H4QQX9</accession>
<dbReference type="InterPro" id="IPR001138">
    <property type="entry name" value="Zn2Cys6_DnaBD"/>
</dbReference>
<feature type="compositionally biased region" description="Polar residues" evidence="5">
    <location>
        <begin position="690"/>
        <end position="705"/>
    </location>
</feature>
<dbReference type="Proteomes" id="UP000521872">
    <property type="component" value="Unassembled WGS sequence"/>
</dbReference>
<dbReference type="InterPro" id="IPR050987">
    <property type="entry name" value="AtrR-like"/>
</dbReference>
<evidence type="ECO:0000313" key="7">
    <source>
        <dbReference type="EMBL" id="KAF4615533.1"/>
    </source>
</evidence>
<feature type="compositionally biased region" description="Low complexity" evidence="5">
    <location>
        <begin position="476"/>
        <end position="494"/>
    </location>
</feature>
<evidence type="ECO:0000256" key="2">
    <source>
        <dbReference type="ARBA" id="ARBA00022723"/>
    </source>
</evidence>
<sequence length="829" mass="92272">MSPRGSSAANAASSGTRASGTPYSRRTSSQPKSSRQQFSACGACRMRRVRCDLKDLPLGFVGPTPACSNCKERGIKCVDEFADVKAVKLLRRGRRLQQVEAIYGKVSDRDDSSSSRTCTIPTLHSDFFVSPFWQWFRVQRPILDASDFSARFTAHCKGTQMLTDEGGLIAMLLVTWAASFGLNEKGLPETEGDTKSPLGKKRLQWKAKCETYVRELLELIDAHGVLRRPSLDGVRALLLLLPLLEGVQPLERFVIYEATMSQVQALCVVSASPTPTYEDALIRSRIFWYAYIQEGVQTGMRGGRFYLTNEDLEAFQGTLPSSNHLDIGLPSPPSSRDFVPNMFPYHPQEISHLSPKEAMAYKSYMKLMYTSSVCLDISNICRKMHVVLTGLKAARRAEQQGLIDGNGMRDVWQGLDRSWQELEAIKKSTVDDSRRAEIELFACGWQIFIYDCHNVIREALRLVDSTPDAPGMYDTSASRPSSHSSNSSHSSPFLSPRQLLLGANRRCIVLLPRVIRILRSYTSSNHPGALDLFRWDAGLVRDGCFFAACMAASLNGNYIDGEDEKRDSIDMHMTVEDGFSICASVLASMRWCNSKSEEREDAVSLMWEDRKTRRYQDNQGIQQLSLYDRHTDYPSSTSSNLHLNNLSLSPSPNLGYVPVPAESRRCTVDRPMPRPLDLFLTSQRRVESAPNTACSTDGHGSSGWPSYTPPGTATSVATGSTGTEYSRHGSPIFANQLSFPPATKGPVDEMFYQELDQFTYNPPQLTGPGTMRESPPMVSNYAHHQESPSLQVHHLSSQTYMVPPAFNSSMITPELQACPQFNDNCGSTY</sequence>
<dbReference type="Gene3D" id="4.10.240.10">
    <property type="entry name" value="Zn(2)-C6 fungal-type DNA-binding domain"/>
    <property type="match status" value="1"/>
</dbReference>
<dbReference type="CDD" id="cd00067">
    <property type="entry name" value="GAL4"/>
    <property type="match status" value="1"/>
</dbReference>
<proteinExistence type="predicted"/>
<dbReference type="EMBL" id="JAACJL010000044">
    <property type="protein sequence ID" value="KAF4615533.1"/>
    <property type="molecule type" value="Genomic_DNA"/>
</dbReference>
<evidence type="ECO:0000259" key="6">
    <source>
        <dbReference type="PROSITE" id="PS50048"/>
    </source>
</evidence>
<reference evidence="7 8" key="1">
    <citation type="submission" date="2019-12" db="EMBL/GenBank/DDBJ databases">
        <authorList>
            <person name="Floudas D."/>
            <person name="Bentzer J."/>
            <person name="Ahren D."/>
            <person name="Johansson T."/>
            <person name="Persson P."/>
            <person name="Tunlid A."/>
        </authorList>
    </citation>
    <scope>NUCLEOTIDE SEQUENCE [LARGE SCALE GENOMIC DNA]</scope>
    <source>
        <strain evidence="7 8">CBS 102.39</strain>
    </source>
</reference>
<dbReference type="GO" id="GO:0000981">
    <property type="term" value="F:DNA-binding transcription factor activity, RNA polymerase II-specific"/>
    <property type="evidence" value="ECO:0007669"/>
    <property type="project" value="InterPro"/>
</dbReference>
<evidence type="ECO:0000256" key="3">
    <source>
        <dbReference type="ARBA" id="ARBA00023125"/>
    </source>
</evidence>
<feature type="region of interest" description="Disordered" evidence="5">
    <location>
        <begin position="1"/>
        <end position="34"/>
    </location>
</feature>
<dbReference type="PROSITE" id="PS50048">
    <property type="entry name" value="ZN2_CY6_FUNGAL_2"/>
    <property type="match status" value="1"/>
</dbReference>
<dbReference type="SUPFAM" id="SSF57701">
    <property type="entry name" value="Zn2/Cys6 DNA-binding domain"/>
    <property type="match status" value="1"/>
</dbReference>
<evidence type="ECO:0000256" key="5">
    <source>
        <dbReference type="SAM" id="MobiDB-lite"/>
    </source>
</evidence>
<keyword evidence="4" id="KW-0539">Nucleus</keyword>
<evidence type="ECO:0000256" key="1">
    <source>
        <dbReference type="ARBA" id="ARBA00004123"/>
    </source>
</evidence>
<dbReference type="GO" id="GO:0003677">
    <property type="term" value="F:DNA binding"/>
    <property type="evidence" value="ECO:0007669"/>
    <property type="project" value="UniProtKB-KW"/>
</dbReference>
<dbReference type="GO" id="GO:0005634">
    <property type="term" value="C:nucleus"/>
    <property type="evidence" value="ECO:0007669"/>
    <property type="project" value="UniProtKB-SubCell"/>
</dbReference>
<feature type="domain" description="Zn(2)-C6 fungal-type" evidence="6">
    <location>
        <begin position="40"/>
        <end position="79"/>
    </location>
</feature>
<keyword evidence="8" id="KW-1185">Reference proteome</keyword>
<feature type="compositionally biased region" description="Polar residues" evidence="5">
    <location>
        <begin position="24"/>
        <end position="34"/>
    </location>
</feature>
<name>A0A8H4QQX9_9AGAR</name>
<dbReference type="InterPro" id="IPR036864">
    <property type="entry name" value="Zn2-C6_fun-type_DNA-bd_sf"/>
</dbReference>
<dbReference type="PANTHER" id="PTHR46910">
    <property type="entry name" value="TRANSCRIPTION FACTOR PDR1"/>
    <property type="match status" value="1"/>
</dbReference>
<dbReference type="GO" id="GO:0008270">
    <property type="term" value="F:zinc ion binding"/>
    <property type="evidence" value="ECO:0007669"/>
    <property type="project" value="InterPro"/>
</dbReference>
<dbReference type="PANTHER" id="PTHR46910:SF3">
    <property type="entry name" value="HALOTOLERANCE PROTEIN 9-RELATED"/>
    <property type="match status" value="1"/>
</dbReference>